<dbReference type="STRING" id="446466.Cfla_1827"/>
<keyword evidence="1" id="KW-0812">Transmembrane</keyword>
<keyword evidence="1" id="KW-0472">Membrane</keyword>
<evidence type="ECO:0000313" key="2">
    <source>
        <dbReference type="EMBL" id="ADG74724.1"/>
    </source>
</evidence>
<organism evidence="2 3">
    <name type="scientific">Cellulomonas flavigena (strain ATCC 482 / DSM 20109 / BCRC 11376 / JCM 18109 / NBRC 3775 / NCIMB 8073 / NRS 134)</name>
    <dbReference type="NCBI Taxonomy" id="446466"/>
    <lineage>
        <taxon>Bacteria</taxon>
        <taxon>Bacillati</taxon>
        <taxon>Actinomycetota</taxon>
        <taxon>Actinomycetes</taxon>
        <taxon>Micrococcales</taxon>
        <taxon>Cellulomonadaceae</taxon>
        <taxon>Cellulomonas</taxon>
    </lineage>
</organism>
<dbReference type="HOGENOM" id="CLU_1340821_0_0_11"/>
<protein>
    <submittedName>
        <fullName evidence="2">Prepilin-type cleavage/methylation-like protein</fullName>
    </submittedName>
</protein>
<gene>
    <name evidence="2" type="ordered locus">Cfla_1827</name>
</gene>
<accession>D5UER4</accession>
<feature type="transmembrane region" description="Helical" evidence="1">
    <location>
        <begin position="20"/>
        <end position="41"/>
    </location>
</feature>
<dbReference type="eggNOG" id="COG2165">
    <property type="taxonomic scope" value="Bacteria"/>
</dbReference>
<evidence type="ECO:0000313" key="3">
    <source>
        <dbReference type="Proteomes" id="UP000000849"/>
    </source>
</evidence>
<dbReference type="OrthoDB" id="4823470at2"/>
<dbReference type="RefSeq" id="WP_013117058.1">
    <property type="nucleotide sequence ID" value="NC_014151.1"/>
</dbReference>
<reference evidence="2 3" key="1">
    <citation type="journal article" date="2010" name="Stand. Genomic Sci.">
        <title>Complete genome sequence of Cellulomonas flavigena type strain (134).</title>
        <authorList>
            <person name="Abt B."/>
            <person name="Foster B."/>
            <person name="Lapidus A."/>
            <person name="Clum A."/>
            <person name="Sun H."/>
            <person name="Pukall R."/>
            <person name="Lucas S."/>
            <person name="Glavina Del Rio T."/>
            <person name="Nolan M."/>
            <person name="Tice H."/>
            <person name="Cheng J.F."/>
            <person name="Pitluck S."/>
            <person name="Liolios K."/>
            <person name="Ivanova N."/>
            <person name="Mavromatis K."/>
            <person name="Ovchinnikova G."/>
            <person name="Pati A."/>
            <person name="Goodwin L."/>
            <person name="Chen A."/>
            <person name="Palaniappan K."/>
            <person name="Land M."/>
            <person name="Hauser L."/>
            <person name="Chang Y.J."/>
            <person name="Jeffries C.D."/>
            <person name="Rohde M."/>
            <person name="Goker M."/>
            <person name="Woyke T."/>
            <person name="Bristow J."/>
            <person name="Eisen J.A."/>
            <person name="Markowitz V."/>
            <person name="Hugenholtz P."/>
            <person name="Kyrpides N.C."/>
            <person name="Klenk H.P."/>
        </authorList>
    </citation>
    <scope>NUCLEOTIDE SEQUENCE [LARGE SCALE GENOMIC DNA]</scope>
    <source>
        <strain evidence="3">ATCC 482 / DSM 20109 / BCRC 11376 / JCM 18109 / NBRC 3775 / NCIMB 8073 / NRS 134</strain>
    </source>
</reference>
<keyword evidence="1" id="KW-1133">Transmembrane helix</keyword>
<sequence>MPEIRLRRARPRGDRGTSLVELLVSMTLFATAMALIMGAAIEVLHVTKDAEGAAASVQNTRQALAMIDRQVRSGNVLFSPADEALHVSTCQDLGALQGSCMRIFTQSNGSEKCVQWQVAPSATGGTHELRMRSWSPTWQTTGGVSDWAVVARGLREPTSTSAPFVLDVGPAGIYGERLLRVHLVAINEASGKDVSLDASISGRNTTYGYTGSECLPVPAA</sequence>
<dbReference type="Proteomes" id="UP000000849">
    <property type="component" value="Chromosome"/>
</dbReference>
<name>D5UER4_CELFN</name>
<dbReference type="EMBL" id="CP001964">
    <property type="protein sequence ID" value="ADG74724.1"/>
    <property type="molecule type" value="Genomic_DNA"/>
</dbReference>
<keyword evidence="3" id="KW-1185">Reference proteome</keyword>
<evidence type="ECO:0000256" key="1">
    <source>
        <dbReference type="SAM" id="Phobius"/>
    </source>
</evidence>
<dbReference type="AlphaFoldDB" id="D5UER4"/>
<proteinExistence type="predicted"/>
<dbReference type="KEGG" id="cfl:Cfla_1827"/>